<dbReference type="Proteomes" id="UP000199361">
    <property type="component" value="Unassembled WGS sequence"/>
</dbReference>
<gene>
    <name evidence="1" type="ORF">SAMN05421811_108296</name>
</gene>
<dbReference type="AlphaFoldDB" id="A0A1I0KL59"/>
<proteinExistence type="predicted"/>
<dbReference type="STRING" id="568860.SAMN05421811_108296"/>
<organism evidence="1 2">
    <name type="scientific">Nonomuraea wenchangensis</name>
    <dbReference type="NCBI Taxonomy" id="568860"/>
    <lineage>
        <taxon>Bacteria</taxon>
        <taxon>Bacillati</taxon>
        <taxon>Actinomycetota</taxon>
        <taxon>Actinomycetes</taxon>
        <taxon>Streptosporangiales</taxon>
        <taxon>Streptosporangiaceae</taxon>
        <taxon>Nonomuraea</taxon>
    </lineage>
</organism>
<name>A0A1I0KL59_9ACTN</name>
<protein>
    <submittedName>
        <fullName evidence="1">Uncharacterized protein</fullName>
    </submittedName>
</protein>
<dbReference type="RefSeq" id="WP_091086020.1">
    <property type="nucleotide sequence ID" value="NZ_FOHX01000008.1"/>
</dbReference>
<dbReference type="OrthoDB" id="3630618at2"/>
<keyword evidence="2" id="KW-1185">Reference proteome</keyword>
<evidence type="ECO:0000313" key="2">
    <source>
        <dbReference type="Proteomes" id="UP000199361"/>
    </source>
</evidence>
<sequence>MPSKEQVLRLLALGHGYGEIARRLDVPAGQVYLVATGIPADGGGTVTRAQRQRPGMLRSRTQRLVNPREVNPVAREDVHAWVRGRARSERPAEESR</sequence>
<evidence type="ECO:0000313" key="1">
    <source>
        <dbReference type="EMBL" id="SEU25601.1"/>
    </source>
</evidence>
<reference evidence="1 2" key="1">
    <citation type="submission" date="2016-10" db="EMBL/GenBank/DDBJ databases">
        <authorList>
            <person name="de Groot N.N."/>
        </authorList>
    </citation>
    <scope>NUCLEOTIDE SEQUENCE [LARGE SCALE GENOMIC DNA]</scope>
    <source>
        <strain evidence="1 2">CGMCC 4.5598</strain>
    </source>
</reference>
<accession>A0A1I0KL59</accession>
<dbReference type="EMBL" id="FOHX01000008">
    <property type="protein sequence ID" value="SEU25601.1"/>
    <property type="molecule type" value="Genomic_DNA"/>
</dbReference>